<sequence length="32" mass="3604">MCLISLQCSCRPCQLCIFLIVYSRGKNAVVQN</sequence>
<dbReference type="EMBL" id="GBXM01032747">
    <property type="protein sequence ID" value="JAH75830.1"/>
    <property type="molecule type" value="Transcribed_RNA"/>
</dbReference>
<protein>
    <submittedName>
        <fullName evidence="1">Uncharacterized protein</fullName>
    </submittedName>
</protein>
<proteinExistence type="predicted"/>
<organism evidence="1">
    <name type="scientific">Anguilla anguilla</name>
    <name type="common">European freshwater eel</name>
    <name type="synonym">Muraena anguilla</name>
    <dbReference type="NCBI Taxonomy" id="7936"/>
    <lineage>
        <taxon>Eukaryota</taxon>
        <taxon>Metazoa</taxon>
        <taxon>Chordata</taxon>
        <taxon>Craniata</taxon>
        <taxon>Vertebrata</taxon>
        <taxon>Euteleostomi</taxon>
        <taxon>Actinopterygii</taxon>
        <taxon>Neopterygii</taxon>
        <taxon>Teleostei</taxon>
        <taxon>Anguilliformes</taxon>
        <taxon>Anguillidae</taxon>
        <taxon>Anguilla</taxon>
    </lineage>
</organism>
<evidence type="ECO:0000313" key="1">
    <source>
        <dbReference type="EMBL" id="JAH75830.1"/>
    </source>
</evidence>
<reference evidence="1" key="1">
    <citation type="submission" date="2014-11" db="EMBL/GenBank/DDBJ databases">
        <authorList>
            <person name="Amaro Gonzalez C."/>
        </authorList>
    </citation>
    <scope>NUCLEOTIDE SEQUENCE</scope>
</reference>
<reference evidence="1" key="2">
    <citation type="journal article" date="2015" name="Fish Shellfish Immunol.">
        <title>Early steps in the European eel (Anguilla anguilla)-Vibrio vulnificus interaction in the gills: Role of the RtxA13 toxin.</title>
        <authorList>
            <person name="Callol A."/>
            <person name="Pajuelo D."/>
            <person name="Ebbesson L."/>
            <person name="Teles M."/>
            <person name="MacKenzie S."/>
            <person name="Amaro C."/>
        </authorList>
    </citation>
    <scope>NUCLEOTIDE SEQUENCE</scope>
</reference>
<dbReference type="AlphaFoldDB" id="A0A0E9VEG1"/>
<name>A0A0E9VEG1_ANGAN</name>
<accession>A0A0E9VEG1</accession>
<dbReference type="EMBL" id="GBXM01032153">
    <property type="protein sequence ID" value="JAH76424.1"/>
    <property type="molecule type" value="Transcribed_RNA"/>
</dbReference>